<sequence>MTSRVPIINQCQPSSSSSNVAVADLEAWFKKEGTSVHDAYGEKTYYADDQSRFIPGSEPPVLHLQQVLVAFGRVQTPNQLAAVHNGTLDQAQTNGLDLLKCSWDDVLNQLEAAKLENLNSPKKTTRRADRVVAKAAPYIQPWVELVPEEYGLSVIKGGLTLLFATARHKEQNRDKIIQTFEEIPDMIRTMDAAYKLFGRDDDEDISGIAKSFYDELCKDIPDLIHILDGTRKRFTRVMNRLAGGTPETETVDGILEKLRRRSSELGSTISRIKMKLQAKTHADLQLIRSSIEETHMGMAAISGQLGDLASRQDIEQLSQRNNRNLAQFASVFGTRLINTLRQEVRSEVQSIVKDHSAGEFAAEAKTMVLRMAQENAVLREHIATQSLQIEYNRSRQPSPSPIPTLSELDLMKILDVDPQSWTDDLTSVLRQASRMDTDSKARARWLMKTRHFQSWLGTSHSTLLLAVGALALEKVSPMSVLASTIAVSLLDLPNTVVLHFFCGKHLDVDSEDCLSGPNGMLRSLIAQLVLALRAPLPNLGAIDSHEFLQDCYNRTLPALCEVFRLLVQQVPQGVALYVLLDGVSWYEQAHWAADLGFIVGLLKDLAAPGGVPQFKVLLTSPNRTIEIQDLVDIQSEYISLAPGNMDYMPLVSYAQMGSLYNRV</sequence>
<evidence type="ECO:0000313" key="3">
    <source>
        <dbReference type="EMBL" id="KAK8012961.1"/>
    </source>
</evidence>
<dbReference type="PANTHER" id="PTHR40619:SF3">
    <property type="entry name" value="FUNGAL STAND N-TERMINAL GOODBYE DOMAIN-CONTAINING PROTEIN"/>
    <property type="match status" value="1"/>
</dbReference>
<comment type="caution">
    <text evidence="3">The sequence shown here is derived from an EMBL/GenBank/DDBJ whole genome shotgun (WGS) entry which is preliminary data.</text>
</comment>
<feature type="domain" description="Nephrocystin 3-like N-terminal" evidence="2">
    <location>
        <begin position="444"/>
        <end position="620"/>
    </location>
</feature>
<evidence type="ECO:0000313" key="4">
    <source>
        <dbReference type="Proteomes" id="UP001396898"/>
    </source>
</evidence>
<evidence type="ECO:0000259" key="2">
    <source>
        <dbReference type="Pfam" id="PF24883"/>
    </source>
</evidence>
<reference evidence="3 4" key="1">
    <citation type="submission" date="2023-01" db="EMBL/GenBank/DDBJ databases">
        <title>Analysis of 21 Apiospora genomes using comparative genomics revels a genus with tremendous synthesis potential of carbohydrate active enzymes and secondary metabolites.</title>
        <authorList>
            <person name="Sorensen T."/>
        </authorList>
    </citation>
    <scope>NUCLEOTIDE SEQUENCE [LARGE SCALE GENOMIC DNA]</scope>
    <source>
        <strain evidence="3 4">CBS 20057</strain>
    </source>
</reference>
<dbReference type="Proteomes" id="UP001396898">
    <property type="component" value="Unassembled WGS sequence"/>
</dbReference>
<evidence type="ECO:0000256" key="1">
    <source>
        <dbReference type="ARBA" id="ARBA00022737"/>
    </source>
</evidence>
<keyword evidence="4" id="KW-1185">Reference proteome</keyword>
<keyword evidence="1" id="KW-0677">Repeat</keyword>
<dbReference type="EMBL" id="JAQQWI010000015">
    <property type="protein sequence ID" value="KAK8012961.1"/>
    <property type="molecule type" value="Genomic_DNA"/>
</dbReference>
<accession>A0ABR1RI68</accession>
<organism evidence="3 4">
    <name type="scientific">Apiospora marii</name>
    <dbReference type="NCBI Taxonomy" id="335849"/>
    <lineage>
        <taxon>Eukaryota</taxon>
        <taxon>Fungi</taxon>
        <taxon>Dikarya</taxon>
        <taxon>Ascomycota</taxon>
        <taxon>Pezizomycotina</taxon>
        <taxon>Sordariomycetes</taxon>
        <taxon>Xylariomycetidae</taxon>
        <taxon>Amphisphaeriales</taxon>
        <taxon>Apiosporaceae</taxon>
        <taxon>Apiospora</taxon>
    </lineage>
</organism>
<proteinExistence type="predicted"/>
<dbReference type="Pfam" id="PF24883">
    <property type="entry name" value="NPHP3_N"/>
    <property type="match status" value="1"/>
</dbReference>
<gene>
    <name evidence="3" type="ORF">PG991_010336</name>
</gene>
<protein>
    <recommendedName>
        <fullName evidence="2">Nephrocystin 3-like N-terminal domain-containing protein</fullName>
    </recommendedName>
</protein>
<dbReference type="PANTHER" id="PTHR40619">
    <property type="entry name" value="FUNGAL STAND N-TERMINAL GOODBYE DOMAIN-CONTAINING PROTEIN"/>
    <property type="match status" value="1"/>
</dbReference>
<dbReference type="InterPro" id="IPR056884">
    <property type="entry name" value="NPHP3-like_N"/>
</dbReference>
<name>A0ABR1RI68_9PEZI</name>